<evidence type="ECO:0000313" key="2">
    <source>
        <dbReference type="EMBL" id="APA06053.1"/>
    </source>
</evidence>
<dbReference type="KEGG" id="ssl:SS1G_01520"/>
<name>A0A1D9PUX8_SCLS1</name>
<gene>
    <name evidence="2" type="ORF">sscle_01g008230</name>
</gene>
<dbReference type="Proteomes" id="UP000177798">
    <property type="component" value="Chromosome 1"/>
</dbReference>
<dbReference type="AlphaFoldDB" id="A0A1D9PUX8"/>
<accession>A0A1D9PUX8</accession>
<dbReference type="EMBL" id="CP017814">
    <property type="protein sequence ID" value="APA06053.1"/>
    <property type="molecule type" value="Genomic_DNA"/>
</dbReference>
<dbReference type="VEuPathDB" id="FungiDB:sscle_01g008230"/>
<feature type="coiled-coil region" evidence="1">
    <location>
        <begin position="199"/>
        <end position="229"/>
    </location>
</feature>
<protein>
    <submittedName>
        <fullName evidence="2">Uncharacterized protein</fullName>
    </submittedName>
</protein>
<dbReference type="OrthoDB" id="3530301at2759"/>
<evidence type="ECO:0000313" key="3">
    <source>
        <dbReference type="Proteomes" id="UP000177798"/>
    </source>
</evidence>
<reference evidence="3" key="1">
    <citation type="journal article" date="2017" name="Genome Biol. Evol.">
        <title>The complete genome sequence of the phytopathogenic fungus Sclerotinia sclerotiorum reveals insights into the genome architecture of broad host range pathogens.</title>
        <authorList>
            <person name="Derbyshire M."/>
            <person name="Denton-Giles M."/>
            <person name="Hegedus D."/>
            <person name="Seifbarghy S."/>
            <person name="Rollins J."/>
            <person name="van Kan J."/>
            <person name="Seidl M.F."/>
            <person name="Faino L."/>
            <person name="Mbengue M."/>
            <person name="Navaud O."/>
            <person name="Raffaele S."/>
            <person name="Hammond-Kosack K."/>
            <person name="Heard S."/>
            <person name="Oliver R."/>
        </authorList>
    </citation>
    <scope>NUCLEOTIDE SEQUENCE [LARGE SCALE GENOMIC DNA]</scope>
    <source>
        <strain evidence="3">ATCC 18683 / 1980 / Ss-1</strain>
    </source>
</reference>
<proteinExistence type="predicted"/>
<dbReference type="OMA" id="NSDERWE"/>
<sequence>MVNTEAALPVGGDTTPITYETVLPELGRLLLSQQLPSIDGKNVTVDEIAAAVEKAIAHIKSKRVFLQLQILRPDYIQFLIDREAWETFCGGPDQKEHVNYRPFPAKDPRIDNPLPQYFDPGTLTPDSYGLIYRDNVHPSCPNCNCGAISSRSDYKDQKPYRDGGIRITTPEEEFAAFRVRLEAESKRLGYKNSDERWEKECALQQTEDEENEKKELEAMKLAKLEAEAQARVRVTEEAKGVVKKKGNKMWKCISRCSNM</sequence>
<organism evidence="2 3">
    <name type="scientific">Sclerotinia sclerotiorum (strain ATCC 18683 / 1980 / Ss-1)</name>
    <name type="common">White mold</name>
    <name type="synonym">Whetzelinia sclerotiorum</name>
    <dbReference type="NCBI Taxonomy" id="665079"/>
    <lineage>
        <taxon>Eukaryota</taxon>
        <taxon>Fungi</taxon>
        <taxon>Dikarya</taxon>
        <taxon>Ascomycota</taxon>
        <taxon>Pezizomycotina</taxon>
        <taxon>Leotiomycetes</taxon>
        <taxon>Helotiales</taxon>
        <taxon>Sclerotiniaceae</taxon>
        <taxon>Sclerotinia</taxon>
    </lineage>
</organism>
<evidence type="ECO:0000256" key="1">
    <source>
        <dbReference type="SAM" id="Coils"/>
    </source>
</evidence>
<keyword evidence="1" id="KW-0175">Coiled coil</keyword>
<dbReference type="RefSeq" id="XP_001597326.1">
    <property type="nucleotide sequence ID" value="XM_001597276.1"/>
</dbReference>